<feature type="non-terminal residue" evidence="7">
    <location>
        <position position="1"/>
    </location>
</feature>
<sequence length="43" mass="5167">RFPKKKDIRQKWIKATNKVNFIPTRTSVLCSQHFSSDCFYYPS</sequence>
<keyword evidence="2 5" id="KW-0863">Zinc-finger</keyword>
<evidence type="ECO:0000256" key="4">
    <source>
        <dbReference type="ARBA" id="ARBA00023125"/>
    </source>
</evidence>
<keyword evidence="1" id="KW-0479">Metal-binding</keyword>
<dbReference type="InParanoid" id="E2C853"/>
<proteinExistence type="predicted"/>
<dbReference type="PANTHER" id="PTHR46600">
    <property type="entry name" value="THAP DOMAIN-CONTAINING"/>
    <property type="match status" value="1"/>
</dbReference>
<keyword evidence="8" id="KW-1185">Reference proteome</keyword>
<protein>
    <recommendedName>
        <fullName evidence="6">THAP-type domain-containing protein</fullName>
    </recommendedName>
</protein>
<organism evidence="8">
    <name type="scientific">Harpegnathos saltator</name>
    <name type="common">Jerdon's jumping ant</name>
    <dbReference type="NCBI Taxonomy" id="610380"/>
    <lineage>
        <taxon>Eukaryota</taxon>
        <taxon>Metazoa</taxon>
        <taxon>Ecdysozoa</taxon>
        <taxon>Arthropoda</taxon>
        <taxon>Hexapoda</taxon>
        <taxon>Insecta</taxon>
        <taxon>Pterygota</taxon>
        <taxon>Neoptera</taxon>
        <taxon>Endopterygota</taxon>
        <taxon>Hymenoptera</taxon>
        <taxon>Apocrita</taxon>
        <taxon>Aculeata</taxon>
        <taxon>Formicoidea</taxon>
        <taxon>Formicidae</taxon>
        <taxon>Ponerinae</taxon>
        <taxon>Ponerini</taxon>
        <taxon>Harpegnathos</taxon>
    </lineage>
</organism>
<dbReference type="Pfam" id="PF05485">
    <property type="entry name" value="THAP"/>
    <property type="match status" value="1"/>
</dbReference>
<accession>E2C853</accession>
<evidence type="ECO:0000313" key="8">
    <source>
        <dbReference type="Proteomes" id="UP000008237"/>
    </source>
</evidence>
<dbReference type="EMBL" id="GL453564">
    <property type="protein sequence ID" value="EFN75877.1"/>
    <property type="molecule type" value="Genomic_DNA"/>
</dbReference>
<dbReference type="GO" id="GO:0008270">
    <property type="term" value="F:zinc ion binding"/>
    <property type="evidence" value="ECO:0007669"/>
    <property type="project" value="UniProtKB-KW"/>
</dbReference>
<keyword evidence="3" id="KW-0862">Zinc</keyword>
<dbReference type="OrthoDB" id="7685656at2759"/>
<evidence type="ECO:0000256" key="2">
    <source>
        <dbReference type="ARBA" id="ARBA00022771"/>
    </source>
</evidence>
<evidence type="ECO:0000259" key="6">
    <source>
        <dbReference type="PROSITE" id="PS50950"/>
    </source>
</evidence>
<dbReference type="InterPro" id="IPR006612">
    <property type="entry name" value="THAP_Znf"/>
</dbReference>
<feature type="domain" description="THAP-type" evidence="6">
    <location>
        <begin position="1"/>
        <end position="43"/>
    </location>
</feature>
<gene>
    <name evidence="7" type="ORF">EAI_03406</name>
</gene>
<dbReference type="SUPFAM" id="SSF57716">
    <property type="entry name" value="Glucocorticoid receptor-like (DNA-binding domain)"/>
    <property type="match status" value="1"/>
</dbReference>
<dbReference type="AlphaFoldDB" id="E2C853"/>
<name>E2C853_HARSA</name>
<evidence type="ECO:0000313" key="7">
    <source>
        <dbReference type="EMBL" id="EFN75877.1"/>
    </source>
</evidence>
<evidence type="ECO:0000256" key="1">
    <source>
        <dbReference type="ARBA" id="ARBA00022723"/>
    </source>
</evidence>
<evidence type="ECO:0000256" key="5">
    <source>
        <dbReference type="PROSITE-ProRule" id="PRU00309"/>
    </source>
</evidence>
<dbReference type="PROSITE" id="PS50950">
    <property type="entry name" value="ZF_THAP"/>
    <property type="match status" value="1"/>
</dbReference>
<reference evidence="7 8" key="1">
    <citation type="journal article" date="2010" name="Science">
        <title>Genomic comparison of the ants Camponotus floridanus and Harpegnathos saltator.</title>
        <authorList>
            <person name="Bonasio R."/>
            <person name="Zhang G."/>
            <person name="Ye C."/>
            <person name="Mutti N.S."/>
            <person name="Fang X."/>
            <person name="Qin N."/>
            <person name="Donahue G."/>
            <person name="Yang P."/>
            <person name="Li Q."/>
            <person name="Li C."/>
            <person name="Zhang P."/>
            <person name="Huang Z."/>
            <person name="Berger S.L."/>
            <person name="Reinberg D."/>
            <person name="Wang J."/>
            <person name="Liebig J."/>
        </authorList>
    </citation>
    <scope>NUCLEOTIDE SEQUENCE [LARGE SCALE GENOMIC DNA]</scope>
    <source>
        <strain evidence="7 8">R22 G/1</strain>
    </source>
</reference>
<dbReference type="PANTHER" id="PTHR46600:SF11">
    <property type="entry name" value="THAP DOMAIN-CONTAINING PROTEIN 10"/>
    <property type="match status" value="1"/>
</dbReference>
<dbReference type="GO" id="GO:0043565">
    <property type="term" value="F:sequence-specific DNA binding"/>
    <property type="evidence" value="ECO:0007669"/>
    <property type="project" value="InterPro"/>
</dbReference>
<dbReference type="InterPro" id="IPR026516">
    <property type="entry name" value="THAP1/10"/>
</dbReference>
<feature type="non-terminal residue" evidence="7">
    <location>
        <position position="43"/>
    </location>
</feature>
<dbReference type="Proteomes" id="UP000008237">
    <property type="component" value="Unassembled WGS sequence"/>
</dbReference>
<evidence type="ECO:0000256" key="3">
    <source>
        <dbReference type="ARBA" id="ARBA00022833"/>
    </source>
</evidence>
<keyword evidence="4 5" id="KW-0238">DNA-binding</keyword>